<evidence type="ECO:0000313" key="3">
    <source>
        <dbReference type="Proteomes" id="UP000324974"/>
    </source>
</evidence>
<dbReference type="RefSeq" id="WP_246173704.1">
    <property type="nucleotide sequence ID" value="NZ_CP042425.1"/>
</dbReference>
<feature type="signal peptide" evidence="1">
    <location>
        <begin position="1"/>
        <end position="19"/>
    </location>
</feature>
<gene>
    <name evidence="2" type="ORF">PX52LOC_02420</name>
</gene>
<dbReference type="AlphaFoldDB" id="A0A5C1AB96"/>
<name>A0A5C1AB96_9BACT</name>
<feature type="chain" id="PRO_5022715671" evidence="1">
    <location>
        <begin position="20"/>
        <end position="185"/>
    </location>
</feature>
<dbReference type="Proteomes" id="UP000324974">
    <property type="component" value="Chromosome"/>
</dbReference>
<protein>
    <submittedName>
        <fullName evidence="2">TIGR03067 domain-containing protein</fullName>
    </submittedName>
</protein>
<keyword evidence="3" id="KW-1185">Reference proteome</keyword>
<dbReference type="EMBL" id="CP042425">
    <property type="protein sequence ID" value="QEL15497.1"/>
    <property type="molecule type" value="Genomic_DNA"/>
</dbReference>
<keyword evidence="1" id="KW-0732">Signal</keyword>
<organism evidence="2 3">
    <name type="scientific">Limnoglobus roseus</name>
    <dbReference type="NCBI Taxonomy" id="2598579"/>
    <lineage>
        <taxon>Bacteria</taxon>
        <taxon>Pseudomonadati</taxon>
        <taxon>Planctomycetota</taxon>
        <taxon>Planctomycetia</taxon>
        <taxon>Gemmatales</taxon>
        <taxon>Gemmataceae</taxon>
        <taxon>Limnoglobus</taxon>
    </lineage>
</organism>
<proteinExistence type="predicted"/>
<evidence type="ECO:0000313" key="2">
    <source>
        <dbReference type="EMBL" id="QEL15497.1"/>
    </source>
</evidence>
<sequence>MNRLIIAAALLGLTAFAPADEPNGNAKQQATAKALETFTGSWEIAKVTPDGATKDARKLVFRKDGTYAAVDTDGKELWAGTFEIDPTASRKVWDHRSDDGKKKGTDVLGIYELIGDVLKGGVCGWAVEGQGLDGERTSQDLRPETGRCGDRAEAGQVTTSRETVMSDFQGKRVLVTGGTRGILPI</sequence>
<reference evidence="3" key="1">
    <citation type="submission" date="2019-08" db="EMBL/GenBank/DDBJ databases">
        <title>Limnoglobus roseus gen. nov., sp. nov., a novel freshwater planctomycete with a giant genome from the family Gemmataceae.</title>
        <authorList>
            <person name="Kulichevskaya I.S."/>
            <person name="Naumoff D.G."/>
            <person name="Miroshnikov K."/>
            <person name="Ivanova A."/>
            <person name="Philippov D.A."/>
            <person name="Hakobyan A."/>
            <person name="Rijpstra I.C."/>
            <person name="Sinninghe Damste J.S."/>
            <person name="Liesack W."/>
            <person name="Dedysh S.N."/>
        </authorList>
    </citation>
    <scope>NUCLEOTIDE SEQUENCE [LARGE SCALE GENOMIC DNA]</scope>
    <source>
        <strain evidence="3">PX52</strain>
    </source>
</reference>
<accession>A0A5C1AB96</accession>
<evidence type="ECO:0000256" key="1">
    <source>
        <dbReference type="SAM" id="SignalP"/>
    </source>
</evidence>
<dbReference type="KEGG" id="lrs:PX52LOC_02420"/>